<comment type="caution">
    <text evidence="1">The sequence shown here is derived from an EMBL/GenBank/DDBJ whole genome shotgun (WGS) entry which is preliminary data.</text>
</comment>
<evidence type="ECO:0000313" key="1">
    <source>
        <dbReference type="EMBL" id="GDY69454.1"/>
    </source>
</evidence>
<gene>
    <name evidence="1" type="ORF">SAV14893_088470</name>
</gene>
<name>A0A4D4MC93_STRAX</name>
<protein>
    <submittedName>
        <fullName evidence="1">Uncharacterized protein</fullName>
    </submittedName>
</protein>
<dbReference type="EMBL" id="BJHX01000002">
    <property type="protein sequence ID" value="GDY69454.1"/>
    <property type="molecule type" value="Genomic_DNA"/>
</dbReference>
<dbReference type="AlphaFoldDB" id="A0A4D4MC93"/>
<dbReference type="Proteomes" id="UP000302139">
    <property type="component" value="Unassembled WGS sequence"/>
</dbReference>
<sequence length="132" mass="14583">MPFHARMQERQGKTGAECWALRARSSLNEGALMRTRKIIAGLVLGTTVGLGLMAPPAQAASTASPAASSDTRGVVDIQGAQASWHFYSSHKTWVECGLRASYWHDLHPTWEAKCPEFKGTDGVKKFHLYLYY</sequence>
<reference evidence="1 2" key="1">
    <citation type="submission" date="2019-04" db="EMBL/GenBank/DDBJ databases">
        <title>Draft genome sequences of Streptomyces avermitilis NBRC 14893.</title>
        <authorList>
            <person name="Komaki H."/>
            <person name="Tamura T."/>
            <person name="Hosoyama A."/>
        </authorList>
    </citation>
    <scope>NUCLEOTIDE SEQUENCE [LARGE SCALE GENOMIC DNA]</scope>
    <source>
        <strain evidence="1 2">NBRC 14893</strain>
    </source>
</reference>
<evidence type="ECO:0000313" key="2">
    <source>
        <dbReference type="Proteomes" id="UP000302139"/>
    </source>
</evidence>
<organism evidence="1 2">
    <name type="scientific">Streptomyces avermitilis</name>
    <dbReference type="NCBI Taxonomy" id="33903"/>
    <lineage>
        <taxon>Bacteria</taxon>
        <taxon>Bacillati</taxon>
        <taxon>Actinomycetota</taxon>
        <taxon>Actinomycetes</taxon>
        <taxon>Kitasatosporales</taxon>
        <taxon>Streptomycetaceae</taxon>
        <taxon>Streptomyces</taxon>
    </lineage>
</organism>
<proteinExistence type="predicted"/>
<accession>A0A4D4MC93</accession>